<gene>
    <name evidence="1" type="ORF">FWK35_00031062</name>
</gene>
<evidence type="ECO:0000313" key="2">
    <source>
        <dbReference type="Proteomes" id="UP000478052"/>
    </source>
</evidence>
<organism evidence="1 2">
    <name type="scientific">Aphis craccivora</name>
    <name type="common">Cowpea aphid</name>
    <dbReference type="NCBI Taxonomy" id="307492"/>
    <lineage>
        <taxon>Eukaryota</taxon>
        <taxon>Metazoa</taxon>
        <taxon>Ecdysozoa</taxon>
        <taxon>Arthropoda</taxon>
        <taxon>Hexapoda</taxon>
        <taxon>Insecta</taxon>
        <taxon>Pterygota</taxon>
        <taxon>Neoptera</taxon>
        <taxon>Paraneoptera</taxon>
        <taxon>Hemiptera</taxon>
        <taxon>Sternorrhyncha</taxon>
        <taxon>Aphidomorpha</taxon>
        <taxon>Aphidoidea</taxon>
        <taxon>Aphididae</taxon>
        <taxon>Aphidini</taxon>
        <taxon>Aphis</taxon>
        <taxon>Aphis</taxon>
    </lineage>
</organism>
<sequence length="128" mass="14991">MLLLMFFFSPQQYRLSAILFMLRCGNFQRNMRSRTENSKILDKINGHFSVETVTRNSLNNNLTKNYLFVSFDKIISMSSIIKCDCGKLSNSMNSHNWNKHINSCKIRMSKRTTCDIKSFYVGVQKKEN</sequence>
<dbReference type="EMBL" id="VUJU01010956">
    <property type="protein sequence ID" value="KAF0712346.1"/>
    <property type="molecule type" value="Genomic_DNA"/>
</dbReference>
<reference evidence="1 2" key="1">
    <citation type="submission" date="2019-08" db="EMBL/GenBank/DDBJ databases">
        <title>Whole genome of Aphis craccivora.</title>
        <authorList>
            <person name="Voronova N.V."/>
            <person name="Shulinski R.S."/>
            <person name="Bandarenka Y.V."/>
            <person name="Zhorov D.G."/>
            <person name="Warner D."/>
        </authorList>
    </citation>
    <scope>NUCLEOTIDE SEQUENCE [LARGE SCALE GENOMIC DNA]</scope>
    <source>
        <strain evidence="1">180601</strain>
        <tissue evidence="1">Whole Body</tissue>
    </source>
</reference>
<name>A0A6G0VZJ7_APHCR</name>
<proteinExistence type="predicted"/>
<keyword evidence="2" id="KW-1185">Reference proteome</keyword>
<evidence type="ECO:0000313" key="1">
    <source>
        <dbReference type="EMBL" id="KAF0712346.1"/>
    </source>
</evidence>
<comment type="caution">
    <text evidence="1">The sequence shown here is derived from an EMBL/GenBank/DDBJ whole genome shotgun (WGS) entry which is preliminary data.</text>
</comment>
<dbReference type="AlphaFoldDB" id="A0A6G0VZJ7"/>
<protein>
    <submittedName>
        <fullName evidence="1">Zinc finger MYM-type protein 5-like</fullName>
    </submittedName>
</protein>
<dbReference type="Proteomes" id="UP000478052">
    <property type="component" value="Unassembled WGS sequence"/>
</dbReference>
<dbReference type="OrthoDB" id="6634231at2759"/>
<accession>A0A6G0VZJ7</accession>